<dbReference type="FunFam" id="3.40.50.300:FF:000094">
    <property type="entry name" value="GTPase Era"/>
    <property type="match status" value="1"/>
</dbReference>
<dbReference type="Pfam" id="PF01926">
    <property type="entry name" value="MMR_HSR1"/>
    <property type="match status" value="1"/>
</dbReference>
<dbReference type="GO" id="GO:0005525">
    <property type="term" value="F:GTP binding"/>
    <property type="evidence" value="ECO:0007669"/>
    <property type="project" value="UniProtKB-UniRule"/>
</dbReference>
<feature type="region of interest" description="G1" evidence="7">
    <location>
        <begin position="13"/>
        <end position="20"/>
    </location>
</feature>
<name>A0AAW6U3Y1_9MOLU</name>
<dbReference type="PROSITE" id="PS51713">
    <property type="entry name" value="G_ERA"/>
    <property type="match status" value="1"/>
</dbReference>
<dbReference type="CDD" id="cd22534">
    <property type="entry name" value="KH-II_Era"/>
    <property type="match status" value="1"/>
</dbReference>
<keyword evidence="4 6" id="KW-0694">RNA-binding</keyword>
<keyword evidence="12" id="KW-1185">Reference proteome</keyword>
<evidence type="ECO:0000313" key="11">
    <source>
        <dbReference type="EMBL" id="MDI6452612.1"/>
    </source>
</evidence>
<evidence type="ECO:0000256" key="4">
    <source>
        <dbReference type="ARBA" id="ARBA00022884"/>
    </source>
</evidence>
<organism evidence="11 12">
    <name type="scientific">Peloplasma aerotolerans</name>
    <dbReference type="NCBI Taxonomy" id="3044389"/>
    <lineage>
        <taxon>Bacteria</taxon>
        <taxon>Bacillati</taxon>
        <taxon>Mycoplasmatota</taxon>
        <taxon>Mollicutes</taxon>
        <taxon>Acholeplasmatales</taxon>
        <taxon>Acholeplasmataceae</taxon>
        <taxon>Peloplasma</taxon>
    </lineage>
</organism>
<comment type="function">
    <text evidence="6">An essential GTPase that binds both GDP and GTP, with rapid nucleotide exchange. Plays a role in 16S rRNA processing and 30S ribosomal subunit biogenesis and possibly also in cell cycle regulation and energy metabolism.</text>
</comment>
<dbReference type="PANTHER" id="PTHR42698:SF1">
    <property type="entry name" value="GTPASE ERA, MITOCHONDRIAL"/>
    <property type="match status" value="1"/>
</dbReference>
<dbReference type="InterPro" id="IPR009019">
    <property type="entry name" value="KH_sf_prok-type"/>
</dbReference>
<comment type="subunit">
    <text evidence="6">Monomer.</text>
</comment>
<dbReference type="NCBIfam" id="TIGR00436">
    <property type="entry name" value="era"/>
    <property type="match status" value="1"/>
</dbReference>
<dbReference type="InterPro" id="IPR005225">
    <property type="entry name" value="Small_GTP-bd"/>
</dbReference>
<dbReference type="Pfam" id="PF07650">
    <property type="entry name" value="KH_2"/>
    <property type="match status" value="1"/>
</dbReference>
<feature type="region of interest" description="G3" evidence="7">
    <location>
        <begin position="60"/>
        <end position="63"/>
    </location>
</feature>
<dbReference type="GO" id="GO:0005886">
    <property type="term" value="C:plasma membrane"/>
    <property type="evidence" value="ECO:0007669"/>
    <property type="project" value="UniProtKB-SubCell"/>
</dbReference>
<dbReference type="HAMAP" id="MF_00367">
    <property type="entry name" value="GTPase_Era"/>
    <property type="match status" value="1"/>
</dbReference>
<evidence type="ECO:0000256" key="2">
    <source>
        <dbReference type="ARBA" id="ARBA00020484"/>
    </source>
</evidence>
<keyword evidence="3 6" id="KW-0547">Nucleotide-binding</keyword>
<feature type="binding site" evidence="6">
    <location>
        <begin position="60"/>
        <end position="64"/>
    </location>
    <ligand>
        <name>GTP</name>
        <dbReference type="ChEBI" id="CHEBI:37565"/>
    </ligand>
</feature>
<dbReference type="InterPro" id="IPR015946">
    <property type="entry name" value="KH_dom-like_a/b"/>
</dbReference>
<feature type="binding site" evidence="6">
    <location>
        <begin position="120"/>
        <end position="123"/>
    </location>
    <ligand>
        <name>GTP</name>
        <dbReference type="ChEBI" id="CHEBI:37565"/>
    </ligand>
</feature>
<dbReference type="PRINTS" id="PR00326">
    <property type="entry name" value="GTP1OBG"/>
</dbReference>
<dbReference type="GO" id="GO:0003924">
    <property type="term" value="F:GTPase activity"/>
    <property type="evidence" value="ECO:0007669"/>
    <property type="project" value="UniProtKB-UniRule"/>
</dbReference>
<dbReference type="InterPro" id="IPR027417">
    <property type="entry name" value="P-loop_NTPase"/>
</dbReference>
<comment type="caution">
    <text evidence="11">The sequence shown here is derived from an EMBL/GenBank/DDBJ whole genome shotgun (WGS) entry which is preliminary data.</text>
</comment>
<gene>
    <name evidence="6 11" type="primary">era</name>
    <name evidence="11" type="ORF">QJ521_03450</name>
</gene>
<evidence type="ECO:0000256" key="3">
    <source>
        <dbReference type="ARBA" id="ARBA00022741"/>
    </source>
</evidence>
<dbReference type="NCBIfam" id="NF000908">
    <property type="entry name" value="PRK00089.1"/>
    <property type="match status" value="1"/>
</dbReference>
<feature type="region of interest" description="G5" evidence="7">
    <location>
        <begin position="150"/>
        <end position="152"/>
    </location>
</feature>
<dbReference type="InterPro" id="IPR006073">
    <property type="entry name" value="GTP-bd"/>
</dbReference>
<dbReference type="AlphaFoldDB" id="A0AAW6U3Y1"/>
<accession>A0AAW6U3Y1</accession>
<feature type="binding site" evidence="6">
    <location>
        <begin position="13"/>
        <end position="20"/>
    </location>
    <ligand>
        <name>GTP</name>
        <dbReference type="ChEBI" id="CHEBI:37565"/>
    </ligand>
</feature>
<dbReference type="PROSITE" id="PS50823">
    <property type="entry name" value="KH_TYPE_2"/>
    <property type="match status" value="1"/>
</dbReference>
<dbReference type="GO" id="GO:0070181">
    <property type="term" value="F:small ribosomal subunit rRNA binding"/>
    <property type="evidence" value="ECO:0007669"/>
    <property type="project" value="UniProtKB-UniRule"/>
</dbReference>
<proteinExistence type="inferred from homology"/>
<feature type="domain" description="KH type-2" evidence="9">
    <location>
        <begin position="194"/>
        <end position="280"/>
    </location>
</feature>
<dbReference type="GO" id="GO:0005829">
    <property type="term" value="C:cytosol"/>
    <property type="evidence" value="ECO:0007669"/>
    <property type="project" value="TreeGrafter"/>
</dbReference>
<evidence type="ECO:0000259" key="9">
    <source>
        <dbReference type="PROSITE" id="PS50823"/>
    </source>
</evidence>
<dbReference type="Gene3D" id="3.30.300.20">
    <property type="match status" value="1"/>
</dbReference>
<dbReference type="CDD" id="cd04163">
    <property type="entry name" value="Era"/>
    <property type="match status" value="1"/>
</dbReference>
<dbReference type="PANTHER" id="PTHR42698">
    <property type="entry name" value="GTPASE ERA"/>
    <property type="match status" value="1"/>
</dbReference>
<dbReference type="InterPro" id="IPR004044">
    <property type="entry name" value="KH_dom_type_2"/>
</dbReference>
<evidence type="ECO:0000256" key="6">
    <source>
        <dbReference type="HAMAP-Rule" id="MF_00367"/>
    </source>
</evidence>
<feature type="domain" description="Era-type G" evidence="10">
    <location>
        <begin position="5"/>
        <end position="171"/>
    </location>
</feature>
<dbReference type="NCBIfam" id="TIGR00231">
    <property type="entry name" value="small_GTP"/>
    <property type="match status" value="1"/>
</dbReference>
<dbReference type="GO" id="GO:0043024">
    <property type="term" value="F:ribosomal small subunit binding"/>
    <property type="evidence" value="ECO:0007669"/>
    <property type="project" value="TreeGrafter"/>
</dbReference>
<dbReference type="EMBL" id="JASCXW010000007">
    <property type="protein sequence ID" value="MDI6452612.1"/>
    <property type="molecule type" value="Genomic_DNA"/>
</dbReference>
<keyword evidence="6" id="KW-0472">Membrane</keyword>
<dbReference type="Proteomes" id="UP001431532">
    <property type="component" value="Unassembled WGS sequence"/>
</dbReference>
<feature type="region of interest" description="G2" evidence="7">
    <location>
        <begin position="39"/>
        <end position="43"/>
    </location>
</feature>
<dbReference type="Gene3D" id="3.40.50.300">
    <property type="entry name" value="P-loop containing nucleotide triphosphate hydrolases"/>
    <property type="match status" value="1"/>
</dbReference>
<dbReference type="GO" id="GO:0000028">
    <property type="term" value="P:ribosomal small subunit assembly"/>
    <property type="evidence" value="ECO:0007669"/>
    <property type="project" value="TreeGrafter"/>
</dbReference>
<keyword evidence="6" id="KW-0963">Cytoplasm</keyword>
<evidence type="ECO:0000256" key="8">
    <source>
        <dbReference type="RuleBase" id="RU003761"/>
    </source>
</evidence>
<protein>
    <recommendedName>
        <fullName evidence="2 6">GTPase Era</fullName>
    </recommendedName>
</protein>
<dbReference type="SUPFAM" id="SSF52540">
    <property type="entry name" value="P-loop containing nucleoside triphosphate hydrolases"/>
    <property type="match status" value="1"/>
</dbReference>
<sequence>MSNHKSGFIAIVGRPNVGKSTLLNAIIGEKIAIMSPKPQTTRNRILGVHTKENYQMVFVDTPGMHKGKDLLNKTIDKVAVASIHDVDVVLFVVDTIKGAAEEHIMNHFKYLKIPVFLVINKIDELKGKSGIDEVILSYLGSYDFEGVIPISAKDKTFLDRLEETLVPYLEEGPLFFPKEMKSDQSEQKLMSELIREKILYHTEQEVPHAVAVVIESLAENPELNTVDVSALIIVERATQKQILIGKAGDKIKKIGTEARKEINQLLNTKIHLTLWVKIKKDWRNRPNDLKAFGYGEDV</sequence>
<comment type="similarity">
    <text evidence="1 6 7 8">Belongs to the TRAFAC class TrmE-Era-EngA-EngB-Septin-like GTPase superfamily. Era GTPase family.</text>
</comment>
<keyword evidence="6" id="KW-0690">Ribosome biogenesis</keyword>
<keyword evidence="6" id="KW-1003">Cell membrane</keyword>
<keyword evidence="5 6" id="KW-0342">GTP-binding</keyword>
<evidence type="ECO:0000256" key="5">
    <source>
        <dbReference type="ARBA" id="ARBA00023134"/>
    </source>
</evidence>
<keyword evidence="6" id="KW-0699">rRNA-binding</keyword>
<evidence type="ECO:0000256" key="1">
    <source>
        <dbReference type="ARBA" id="ARBA00007921"/>
    </source>
</evidence>
<dbReference type="SUPFAM" id="SSF54814">
    <property type="entry name" value="Prokaryotic type KH domain (KH-domain type II)"/>
    <property type="match status" value="1"/>
</dbReference>
<evidence type="ECO:0000313" key="12">
    <source>
        <dbReference type="Proteomes" id="UP001431532"/>
    </source>
</evidence>
<dbReference type="RefSeq" id="WP_282839027.1">
    <property type="nucleotide sequence ID" value="NZ_JASCXW010000007.1"/>
</dbReference>
<evidence type="ECO:0000256" key="7">
    <source>
        <dbReference type="PROSITE-ProRule" id="PRU01050"/>
    </source>
</evidence>
<evidence type="ECO:0000259" key="10">
    <source>
        <dbReference type="PROSITE" id="PS51713"/>
    </source>
</evidence>
<feature type="region of interest" description="G4" evidence="7">
    <location>
        <begin position="120"/>
        <end position="123"/>
    </location>
</feature>
<reference evidence="11" key="1">
    <citation type="submission" date="2023-05" db="EMBL/GenBank/DDBJ databases">
        <title>Mariniplasma microaerophilum sp. nov., a novel anaerobic mollicute isolated from terrestrial mud volcano, Taman Peninsula, Russia.</title>
        <authorList>
            <person name="Khomyakova M.A."/>
            <person name="Merkel A.Y."/>
            <person name="Slobodkin A.I."/>
        </authorList>
    </citation>
    <scope>NUCLEOTIDE SEQUENCE</scope>
    <source>
        <strain evidence="11">M4Ah</strain>
    </source>
</reference>
<dbReference type="InterPro" id="IPR030388">
    <property type="entry name" value="G_ERA_dom"/>
</dbReference>
<dbReference type="InterPro" id="IPR005662">
    <property type="entry name" value="GTPase_Era-like"/>
</dbReference>
<comment type="subcellular location">
    <subcellularLocation>
        <location evidence="6">Cytoplasm</location>
    </subcellularLocation>
    <subcellularLocation>
        <location evidence="6">Cell membrane</location>
        <topology evidence="6">Peripheral membrane protein</topology>
    </subcellularLocation>
</comment>
<dbReference type="FunFam" id="3.30.300.20:FF:000003">
    <property type="entry name" value="GTPase Era"/>
    <property type="match status" value="1"/>
</dbReference>